<keyword evidence="5 6" id="KW-0472">Membrane</keyword>
<gene>
    <name evidence="7" type="ORF">J8C06_08015</name>
</gene>
<evidence type="ECO:0000256" key="4">
    <source>
        <dbReference type="ARBA" id="ARBA00022989"/>
    </source>
</evidence>
<evidence type="ECO:0000256" key="2">
    <source>
        <dbReference type="ARBA" id="ARBA00022475"/>
    </source>
</evidence>
<feature type="transmembrane region" description="Helical" evidence="6">
    <location>
        <begin position="12"/>
        <end position="30"/>
    </location>
</feature>
<reference evidence="7 8" key="1">
    <citation type="submission" date="2021-03" db="EMBL/GenBank/DDBJ databases">
        <title>Genomic and phenotypic characterization of Chloracidobacterium isolates provides evidence for multiple species.</title>
        <authorList>
            <person name="Saini M.K."/>
            <person name="Costas A.M.G."/>
            <person name="Tank M."/>
            <person name="Bryant D.A."/>
        </authorList>
    </citation>
    <scope>NUCLEOTIDE SEQUENCE [LARGE SCALE GENOMIC DNA]</scope>
    <source>
        <strain evidence="7 8">BV2-C</strain>
    </source>
</reference>
<organism evidence="7 8">
    <name type="scientific">Chloracidobacterium validum</name>
    <dbReference type="NCBI Taxonomy" id="2821543"/>
    <lineage>
        <taxon>Bacteria</taxon>
        <taxon>Pseudomonadati</taxon>
        <taxon>Acidobacteriota</taxon>
        <taxon>Terriglobia</taxon>
        <taxon>Terriglobales</taxon>
        <taxon>Acidobacteriaceae</taxon>
        <taxon>Chloracidobacterium</taxon>
    </lineage>
</organism>
<comment type="subcellular location">
    <subcellularLocation>
        <location evidence="1">Cell membrane</location>
        <topology evidence="1">Multi-pass membrane protein</topology>
    </subcellularLocation>
</comment>
<dbReference type="PANTHER" id="PTHR47089:SF1">
    <property type="entry name" value="GUANOSINE ABC TRANSPORTER PERMEASE PROTEIN NUPP"/>
    <property type="match status" value="1"/>
</dbReference>
<protein>
    <submittedName>
        <fullName evidence="7">ABC transporter permease</fullName>
    </submittedName>
</protein>
<evidence type="ECO:0000256" key="1">
    <source>
        <dbReference type="ARBA" id="ARBA00004651"/>
    </source>
</evidence>
<dbReference type="CDD" id="cd06580">
    <property type="entry name" value="TM_PBP1_transp_TpRbsC_like"/>
    <property type="match status" value="1"/>
</dbReference>
<feature type="transmembrane region" description="Helical" evidence="6">
    <location>
        <begin position="295"/>
        <end position="316"/>
    </location>
</feature>
<accession>A0ABX8B5R1</accession>
<feature type="transmembrane region" description="Helical" evidence="6">
    <location>
        <begin position="141"/>
        <end position="160"/>
    </location>
</feature>
<feature type="transmembrane region" description="Helical" evidence="6">
    <location>
        <begin position="322"/>
        <end position="341"/>
    </location>
</feature>
<feature type="transmembrane region" description="Helical" evidence="6">
    <location>
        <begin position="107"/>
        <end position="129"/>
    </location>
</feature>
<evidence type="ECO:0000256" key="5">
    <source>
        <dbReference type="ARBA" id="ARBA00023136"/>
    </source>
</evidence>
<keyword evidence="4 6" id="KW-1133">Transmembrane helix</keyword>
<feature type="transmembrane region" description="Helical" evidence="6">
    <location>
        <begin position="84"/>
        <end position="101"/>
    </location>
</feature>
<dbReference type="InterPro" id="IPR001851">
    <property type="entry name" value="ABC_transp_permease"/>
</dbReference>
<keyword evidence="3 6" id="KW-0812">Transmembrane</keyword>
<feature type="transmembrane region" description="Helical" evidence="6">
    <location>
        <begin position="243"/>
        <end position="263"/>
    </location>
</feature>
<proteinExistence type="predicted"/>
<evidence type="ECO:0000313" key="7">
    <source>
        <dbReference type="EMBL" id="QUW02303.1"/>
    </source>
</evidence>
<keyword evidence="8" id="KW-1185">Reference proteome</keyword>
<dbReference type="Proteomes" id="UP000676506">
    <property type="component" value="Chromosome 1"/>
</dbReference>
<feature type="transmembrane region" description="Helical" evidence="6">
    <location>
        <begin position="269"/>
        <end position="288"/>
    </location>
</feature>
<evidence type="ECO:0000256" key="3">
    <source>
        <dbReference type="ARBA" id="ARBA00022692"/>
    </source>
</evidence>
<sequence>MKKFFLDLLFPALAVVFAFLLGGGIVLLMGDSPLAVYELFFSSAFGSLDGIGYTLFYATPLIFTGLAVSVAFKCGLLNIGAEGQLTVGAFAAAWVGFTLTWLPSPLLVAACILGAMAAGGLWAAVPGFLKARFGSHEVINTIMMNFIAVGLVSYLVQYHYRETGDPILQTYEIASGAHLARMHKFIPAIPERIPLSLGFLIALLACGAVYVFLWKTKWGYELRAVGSSPTAAEYAGINVARNIVLAMVISGALAGLVATGEVLGYRHRYYDGFSPGYGFTGIAVALLGRNHPVGIVLAAILFGALIRSQLFIGIFTEHVSKDLTIVLQAIIILCVACEYPVRTAFAKLTKSEA</sequence>
<dbReference type="Pfam" id="PF02653">
    <property type="entry name" value="BPD_transp_2"/>
    <property type="match status" value="1"/>
</dbReference>
<evidence type="ECO:0000313" key="8">
    <source>
        <dbReference type="Proteomes" id="UP000676506"/>
    </source>
</evidence>
<feature type="transmembrane region" description="Helical" evidence="6">
    <location>
        <begin position="193"/>
        <end position="213"/>
    </location>
</feature>
<dbReference type="PANTHER" id="PTHR47089">
    <property type="entry name" value="ABC TRANSPORTER, PERMEASE PROTEIN"/>
    <property type="match status" value="1"/>
</dbReference>
<dbReference type="RefSeq" id="WP_211428193.1">
    <property type="nucleotide sequence ID" value="NZ_CP072648.1"/>
</dbReference>
<evidence type="ECO:0000256" key="6">
    <source>
        <dbReference type="SAM" id="Phobius"/>
    </source>
</evidence>
<keyword evidence="2" id="KW-1003">Cell membrane</keyword>
<dbReference type="EMBL" id="CP072648">
    <property type="protein sequence ID" value="QUW02303.1"/>
    <property type="molecule type" value="Genomic_DNA"/>
</dbReference>
<name>A0ABX8B5R1_9BACT</name>
<feature type="transmembrane region" description="Helical" evidence="6">
    <location>
        <begin position="50"/>
        <end position="72"/>
    </location>
</feature>